<dbReference type="GO" id="GO:0005737">
    <property type="term" value="C:cytoplasm"/>
    <property type="evidence" value="ECO:0007669"/>
    <property type="project" value="UniProtKB-SubCell"/>
</dbReference>
<feature type="region of interest" description="Disordered" evidence="3">
    <location>
        <begin position="199"/>
        <end position="231"/>
    </location>
</feature>
<dbReference type="PANTHER" id="PTHR12299:SF17">
    <property type="entry name" value="AT19571P-RELATED"/>
    <property type="match status" value="1"/>
</dbReference>
<dbReference type="Pfam" id="PF04774">
    <property type="entry name" value="HABP4_PAI-RBP1"/>
    <property type="match status" value="1"/>
</dbReference>
<feature type="compositionally biased region" description="Gly residues" evidence="3">
    <location>
        <begin position="67"/>
        <end position="77"/>
    </location>
</feature>
<feature type="region of interest" description="Disordered" evidence="3">
    <location>
        <begin position="314"/>
        <end position="335"/>
    </location>
</feature>
<evidence type="ECO:0000256" key="2">
    <source>
        <dbReference type="ARBA" id="ARBA00022490"/>
    </source>
</evidence>
<feature type="compositionally biased region" description="Basic and acidic residues" evidence="3">
    <location>
        <begin position="144"/>
        <end position="170"/>
    </location>
</feature>
<dbReference type="PANTHER" id="PTHR12299">
    <property type="entry name" value="HYALURONIC ACID-BINDING PROTEIN 4"/>
    <property type="match status" value="1"/>
</dbReference>
<dbReference type="InterPro" id="IPR039764">
    <property type="entry name" value="HABP4/SERBP1-like"/>
</dbReference>
<feature type="region of interest" description="Disordered" evidence="3">
    <location>
        <begin position="39"/>
        <end position="177"/>
    </location>
</feature>
<dbReference type="STRING" id="52838.A0A4S8IDQ2"/>
<dbReference type="InterPro" id="IPR019084">
    <property type="entry name" value="STM1-like_N"/>
</dbReference>
<keyword evidence="6" id="KW-1185">Reference proteome</keyword>
<dbReference type="EMBL" id="PYDT01000011">
    <property type="protein sequence ID" value="THU45372.1"/>
    <property type="molecule type" value="Genomic_DNA"/>
</dbReference>
<dbReference type="AlphaFoldDB" id="A0A4S8IDQ2"/>
<feature type="domain" description="Hyaluronan/mRNA-binding protein" evidence="4">
    <location>
        <begin position="149"/>
        <end position="255"/>
    </location>
</feature>
<evidence type="ECO:0000259" key="4">
    <source>
        <dbReference type="SMART" id="SM01233"/>
    </source>
</evidence>
<dbReference type="Proteomes" id="UP000317650">
    <property type="component" value="Chromosome 2"/>
</dbReference>
<dbReference type="Pfam" id="PF09598">
    <property type="entry name" value="Stm1_N"/>
    <property type="match status" value="1"/>
</dbReference>
<evidence type="ECO:0000256" key="3">
    <source>
        <dbReference type="SAM" id="MobiDB-lite"/>
    </source>
</evidence>
<keyword evidence="2" id="KW-0963">Cytoplasm</keyword>
<dbReference type="GO" id="GO:0003723">
    <property type="term" value="F:RNA binding"/>
    <property type="evidence" value="ECO:0007669"/>
    <property type="project" value="InterPro"/>
</dbReference>
<gene>
    <name evidence="5" type="ORF">C4D60_Mb02t17210</name>
</gene>
<dbReference type="SMART" id="SM01233">
    <property type="entry name" value="HABP4_PAI-RBP1"/>
    <property type="match status" value="1"/>
</dbReference>
<protein>
    <recommendedName>
        <fullName evidence="4">Hyaluronan/mRNA-binding protein domain-containing protein</fullName>
    </recommendedName>
</protein>
<accession>A0A4S8IDQ2</accession>
<name>A0A4S8IDQ2_MUSBA</name>
<comment type="caution">
    <text evidence="5">The sequence shown here is derived from an EMBL/GenBank/DDBJ whole genome shotgun (WGS) entry which is preliminary data.</text>
</comment>
<proteinExistence type="predicted"/>
<comment type="subcellular location">
    <subcellularLocation>
        <location evidence="1">Cytoplasm</location>
    </subcellularLocation>
</comment>
<reference evidence="5 6" key="1">
    <citation type="journal article" date="2019" name="Nat. Plants">
        <title>Genome sequencing of Musa balbisiana reveals subgenome evolution and function divergence in polyploid bananas.</title>
        <authorList>
            <person name="Yao X."/>
        </authorList>
    </citation>
    <scope>NUCLEOTIDE SEQUENCE [LARGE SCALE GENOMIC DNA]</scope>
    <source>
        <strain evidence="6">cv. DH-PKW</strain>
        <tissue evidence="5">Leaves</tissue>
    </source>
</reference>
<feature type="compositionally biased region" description="Gly residues" evidence="3">
    <location>
        <begin position="131"/>
        <end position="142"/>
    </location>
</feature>
<sequence>MASLNPFDLLADDDNDDPSHLIAIQQRKVVAKKPLASAAALAFPSKPVPPTQAVREARSNAAPPSRGGAGRGGTGRGRGGRGGRDLGYGEVNGFSRGYGGAVSEEGDADKPSERGRGGYGSQRQLFRGGRRGGYGNVNGEGGIDSERPPRRIYERHSGSGRGYEMKREGAGRGNWGTTYDDLIAKVSEKDSKMDEKLAIPYKQADEDDRLPMEVNKEASANENEEKEMTLEEYEKIKEEKRKALLAMRPEGRKVEIDKDFESMQQLSIKKGNDDVFVKLGSDKDTGRRKDIDHEERGKKHVPIPEFLKQAEGERYYSPGGRGFGRGRGRGDRGSFRSEFAGETVISISSPSLEDPGQFPALVEMIVASSDYATHACRSPLDFPSHERGTRRDGAAHASRVAAWPSLRVSRRSSGTGSEAPITERESCGCGPPVGIKVCDSSRAWPSDALSVIKSPVLEPKFLACLRLSSHSAKSPESNLTRGVEHISLRNSVYTVQLLFIPTISLFVRSISIHALQEQSGANNPHHRTACHDQ</sequence>
<dbReference type="GO" id="GO:0005634">
    <property type="term" value="C:nucleus"/>
    <property type="evidence" value="ECO:0007669"/>
    <property type="project" value="TreeGrafter"/>
</dbReference>
<dbReference type="Gene3D" id="6.10.140.1040">
    <property type="match status" value="1"/>
</dbReference>
<dbReference type="InterPro" id="IPR006861">
    <property type="entry name" value="HABP4_PAIRBP1-bd"/>
</dbReference>
<evidence type="ECO:0000313" key="5">
    <source>
        <dbReference type="EMBL" id="THU45372.1"/>
    </source>
</evidence>
<evidence type="ECO:0000256" key="1">
    <source>
        <dbReference type="ARBA" id="ARBA00004496"/>
    </source>
</evidence>
<evidence type="ECO:0000313" key="6">
    <source>
        <dbReference type="Proteomes" id="UP000317650"/>
    </source>
</evidence>
<organism evidence="5 6">
    <name type="scientific">Musa balbisiana</name>
    <name type="common">Banana</name>
    <dbReference type="NCBI Taxonomy" id="52838"/>
    <lineage>
        <taxon>Eukaryota</taxon>
        <taxon>Viridiplantae</taxon>
        <taxon>Streptophyta</taxon>
        <taxon>Embryophyta</taxon>
        <taxon>Tracheophyta</taxon>
        <taxon>Spermatophyta</taxon>
        <taxon>Magnoliopsida</taxon>
        <taxon>Liliopsida</taxon>
        <taxon>Zingiberales</taxon>
        <taxon>Musaceae</taxon>
        <taxon>Musa</taxon>
    </lineage>
</organism>